<keyword evidence="5" id="KW-0732">Signal</keyword>
<dbReference type="InterPro" id="IPR000734">
    <property type="entry name" value="TAG_lipase"/>
</dbReference>
<dbReference type="Pfam" id="PF00151">
    <property type="entry name" value="Lipase"/>
    <property type="match status" value="1"/>
</dbReference>
<evidence type="ECO:0000313" key="8">
    <source>
        <dbReference type="Proteomes" id="UP000324832"/>
    </source>
</evidence>
<evidence type="ECO:0000256" key="5">
    <source>
        <dbReference type="SAM" id="SignalP"/>
    </source>
</evidence>
<evidence type="ECO:0000256" key="3">
    <source>
        <dbReference type="ARBA" id="ARBA00022525"/>
    </source>
</evidence>
<proteinExistence type="inferred from homology"/>
<dbReference type="PANTHER" id="PTHR11610">
    <property type="entry name" value="LIPASE"/>
    <property type="match status" value="1"/>
</dbReference>
<accession>A0A5E4PKB8</accession>
<name>A0A5E4PKB8_9NEOP</name>
<feature type="signal peptide" evidence="5">
    <location>
        <begin position="1"/>
        <end position="18"/>
    </location>
</feature>
<evidence type="ECO:0000256" key="1">
    <source>
        <dbReference type="ARBA" id="ARBA00004613"/>
    </source>
</evidence>
<keyword evidence="3" id="KW-0964">Secreted</keyword>
<reference evidence="7 8" key="1">
    <citation type="submission" date="2017-07" db="EMBL/GenBank/DDBJ databases">
        <authorList>
            <person name="Talla V."/>
            <person name="Backstrom N."/>
        </authorList>
    </citation>
    <scope>NUCLEOTIDE SEQUENCE [LARGE SCALE GENOMIC DNA]</scope>
</reference>
<dbReference type="GO" id="GO:0017171">
    <property type="term" value="F:serine hydrolase activity"/>
    <property type="evidence" value="ECO:0007669"/>
    <property type="project" value="TreeGrafter"/>
</dbReference>
<dbReference type="InterPro" id="IPR029058">
    <property type="entry name" value="AB_hydrolase_fold"/>
</dbReference>
<feature type="domain" description="Lipase" evidence="6">
    <location>
        <begin position="89"/>
        <end position="331"/>
    </location>
</feature>
<sequence>MTFRGVLFIMFYLTHTSGFEPRPDIGSPSGLVPDCPGVMKNASIGSTTLPLLQITLHRMTRSGQIVRKNYPISTAHLGLLRDKNIDFKNKRTVFYAVGFLDSSLFPHSQAIGTAYAKRGYNVLISETFPFLLDIYPKSVRIGRVIGRKFGEFLVKLTLQGLRAEDLELVGMSLGAHIQGFAAKHLYAVTGKKPFRVTGLDPAGPCYRGLPPEEKLAPTDGTRVDVLHTNMDGFGIAERLGQVDFYANGGEFQPGDIPYIPCLILCSHIRAMFYWWQAIEHPKKFIGMKCDSIQAARSAKCYNNSDINYLGNATDFNNKGIYYLPTHNEFPYYRGKDGLKAENEIYTSVAKYINAEDDFRV</sequence>
<protein>
    <recommendedName>
        <fullName evidence="6">Lipase domain-containing protein</fullName>
    </recommendedName>
</protein>
<dbReference type="GO" id="GO:0016042">
    <property type="term" value="P:lipid catabolic process"/>
    <property type="evidence" value="ECO:0007669"/>
    <property type="project" value="TreeGrafter"/>
</dbReference>
<keyword evidence="8" id="KW-1185">Reference proteome</keyword>
<dbReference type="Gene3D" id="3.40.50.1820">
    <property type="entry name" value="alpha/beta hydrolase"/>
    <property type="match status" value="1"/>
</dbReference>
<dbReference type="GO" id="GO:0005615">
    <property type="term" value="C:extracellular space"/>
    <property type="evidence" value="ECO:0007669"/>
    <property type="project" value="TreeGrafter"/>
</dbReference>
<dbReference type="EMBL" id="FZQP02000003">
    <property type="protein sequence ID" value="VVC86371.1"/>
    <property type="molecule type" value="Genomic_DNA"/>
</dbReference>
<dbReference type="Proteomes" id="UP000324832">
    <property type="component" value="Unassembled WGS sequence"/>
</dbReference>
<evidence type="ECO:0000256" key="4">
    <source>
        <dbReference type="RuleBase" id="RU004262"/>
    </source>
</evidence>
<dbReference type="AlphaFoldDB" id="A0A5E4PKB8"/>
<organism evidence="7 8">
    <name type="scientific">Leptidea sinapis</name>
    <dbReference type="NCBI Taxonomy" id="189913"/>
    <lineage>
        <taxon>Eukaryota</taxon>
        <taxon>Metazoa</taxon>
        <taxon>Ecdysozoa</taxon>
        <taxon>Arthropoda</taxon>
        <taxon>Hexapoda</taxon>
        <taxon>Insecta</taxon>
        <taxon>Pterygota</taxon>
        <taxon>Neoptera</taxon>
        <taxon>Endopterygota</taxon>
        <taxon>Lepidoptera</taxon>
        <taxon>Glossata</taxon>
        <taxon>Ditrysia</taxon>
        <taxon>Papilionoidea</taxon>
        <taxon>Pieridae</taxon>
        <taxon>Dismorphiinae</taxon>
        <taxon>Leptidea</taxon>
    </lineage>
</organism>
<dbReference type="GO" id="GO:0016298">
    <property type="term" value="F:lipase activity"/>
    <property type="evidence" value="ECO:0007669"/>
    <property type="project" value="InterPro"/>
</dbReference>
<comment type="similarity">
    <text evidence="2 4">Belongs to the AB hydrolase superfamily. Lipase family.</text>
</comment>
<feature type="chain" id="PRO_5022770025" description="Lipase domain-containing protein" evidence="5">
    <location>
        <begin position="19"/>
        <end position="360"/>
    </location>
</feature>
<evidence type="ECO:0000313" key="7">
    <source>
        <dbReference type="EMBL" id="VVC86371.1"/>
    </source>
</evidence>
<gene>
    <name evidence="7" type="ORF">LSINAPIS_LOCUS206</name>
</gene>
<comment type="subcellular location">
    <subcellularLocation>
        <location evidence="1">Secreted</location>
    </subcellularLocation>
</comment>
<evidence type="ECO:0000256" key="2">
    <source>
        <dbReference type="ARBA" id="ARBA00010701"/>
    </source>
</evidence>
<dbReference type="InterPro" id="IPR013818">
    <property type="entry name" value="Lipase"/>
</dbReference>
<evidence type="ECO:0000259" key="6">
    <source>
        <dbReference type="Pfam" id="PF00151"/>
    </source>
</evidence>
<dbReference type="PANTHER" id="PTHR11610:SF173">
    <property type="entry name" value="LIPASE DOMAIN-CONTAINING PROTEIN-RELATED"/>
    <property type="match status" value="1"/>
</dbReference>
<dbReference type="SUPFAM" id="SSF53474">
    <property type="entry name" value="alpha/beta-Hydrolases"/>
    <property type="match status" value="1"/>
</dbReference>